<evidence type="ECO:0000256" key="1">
    <source>
        <dbReference type="ARBA" id="ARBA00022448"/>
    </source>
</evidence>
<keyword evidence="2" id="KW-0004">4Fe-4S</keyword>
<sequence>MSIKINDEKCVGCKGCVEACPGNLIKIKEDGKAHIDRVRDCWGCTSCLKACHFDAIAFFLGADIGGRGGTLHYEEKGDHAYWRFKDQTITINKKESNQY</sequence>
<dbReference type="PROSITE" id="PS00198">
    <property type="entry name" value="4FE4S_FER_1"/>
    <property type="match status" value="1"/>
</dbReference>
<dbReference type="Pfam" id="PF12838">
    <property type="entry name" value="Fer4_7"/>
    <property type="match status" value="1"/>
</dbReference>
<evidence type="ECO:0000313" key="10">
    <source>
        <dbReference type="Proteomes" id="UP000268059"/>
    </source>
</evidence>
<reference evidence="9 10" key="1">
    <citation type="submission" date="2018-11" db="EMBL/GenBank/DDBJ databases">
        <title>Novel Erysipelotrichaceae bacterium isolated from small intestine of a swine.</title>
        <authorList>
            <person name="Kim J.S."/>
            <person name="Choe H."/>
            <person name="Lee Y.R."/>
            <person name="Kim K.M."/>
            <person name="Park D.S."/>
        </authorList>
    </citation>
    <scope>NUCLEOTIDE SEQUENCE [LARGE SCALE GENOMIC DNA]</scope>
    <source>
        <strain evidence="9 10">SG0102</strain>
    </source>
</reference>
<proteinExistence type="predicted"/>
<dbReference type="Gene3D" id="3.30.70.20">
    <property type="match status" value="1"/>
</dbReference>
<evidence type="ECO:0000259" key="8">
    <source>
        <dbReference type="PROSITE" id="PS51379"/>
    </source>
</evidence>
<dbReference type="KEGG" id="ebm:SG0102_26840"/>
<dbReference type="InterPro" id="IPR050572">
    <property type="entry name" value="Fe-S_Ferredoxin"/>
</dbReference>
<accession>A0A3G9J9M7</accession>
<dbReference type="AlphaFoldDB" id="A0A3G9J9M7"/>
<dbReference type="RefSeq" id="WP_125120450.1">
    <property type="nucleotide sequence ID" value="NZ_AP019309.1"/>
</dbReference>
<dbReference type="InterPro" id="IPR017900">
    <property type="entry name" value="4Fe4S_Fe_S_CS"/>
</dbReference>
<gene>
    <name evidence="9" type="ORF">SG0102_26840</name>
</gene>
<keyword evidence="7" id="KW-0411">Iron-sulfur</keyword>
<feature type="domain" description="4Fe-4S ferredoxin-type" evidence="8">
    <location>
        <begin position="1"/>
        <end position="30"/>
    </location>
</feature>
<evidence type="ECO:0000256" key="2">
    <source>
        <dbReference type="ARBA" id="ARBA00022485"/>
    </source>
</evidence>
<keyword evidence="4" id="KW-0677">Repeat</keyword>
<evidence type="ECO:0000256" key="4">
    <source>
        <dbReference type="ARBA" id="ARBA00022737"/>
    </source>
</evidence>
<keyword evidence="5" id="KW-0249">Electron transport</keyword>
<dbReference type="GO" id="GO:0051539">
    <property type="term" value="F:4 iron, 4 sulfur cluster binding"/>
    <property type="evidence" value="ECO:0007669"/>
    <property type="project" value="UniProtKB-KW"/>
</dbReference>
<dbReference type="EMBL" id="AP019309">
    <property type="protein sequence ID" value="BBH27750.1"/>
    <property type="molecule type" value="Genomic_DNA"/>
</dbReference>
<keyword evidence="3" id="KW-0479">Metal-binding</keyword>
<evidence type="ECO:0000256" key="5">
    <source>
        <dbReference type="ARBA" id="ARBA00022982"/>
    </source>
</evidence>
<dbReference type="InterPro" id="IPR017896">
    <property type="entry name" value="4Fe4S_Fe-S-bd"/>
</dbReference>
<evidence type="ECO:0000256" key="7">
    <source>
        <dbReference type="ARBA" id="ARBA00023014"/>
    </source>
</evidence>
<name>A0A3G9J9M7_9FIRM</name>
<keyword evidence="1" id="KW-0813">Transport</keyword>
<keyword evidence="6" id="KW-0408">Iron</keyword>
<dbReference type="PROSITE" id="PS51379">
    <property type="entry name" value="4FE4S_FER_2"/>
    <property type="match status" value="2"/>
</dbReference>
<evidence type="ECO:0000313" key="9">
    <source>
        <dbReference type="EMBL" id="BBH27750.1"/>
    </source>
</evidence>
<dbReference type="Proteomes" id="UP000268059">
    <property type="component" value="Chromosome"/>
</dbReference>
<protein>
    <submittedName>
        <fullName evidence="9">Ferredoxin</fullName>
    </submittedName>
</protein>
<evidence type="ECO:0000256" key="6">
    <source>
        <dbReference type="ARBA" id="ARBA00023004"/>
    </source>
</evidence>
<dbReference type="GO" id="GO:0046872">
    <property type="term" value="F:metal ion binding"/>
    <property type="evidence" value="ECO:0007669"/>
    <property type="project" value="UniProtKB-KW"/>
</dbReference>
<dbReference type="PANTHER" id="PTHR43687:SF6">
    <property type="entry name" value="L-ASPARTATE SEMIALDEHYDE SULFURTRANSFERASE IRON-SULFUR SUBUNIT"/>
    <property type="match status" value="1"/>
</dbReference>
<feature type="domain" description="4Fe-4S ferredoxin-type" evidence="8">
    <location>
        <begin position="31"/>
        <end position="61"/>
    </location>
</feature>
<evidence type="ECO:0000256" key="3">
    <source>
        <dbReference type="ARBA" id="ARBA00022723"/>
    </source>
</evidence>
<dbReference type="SUPFAM" id="SSF54862">
    <property type="entry name" value="4Fe-4S ferredoxins"/>
    <property type="match status" value="1"/>
</dbReference>
<dbReference type="PANTHER" id="PTHR43687">
    <property type="entry name" value="ADENYLYLSULFATE REDUCTASE, BETA SUBUNIT"/>
    <property type="match status" value="1"/>
</dbReference>
<dbReference type="InParanoid" id="A0A3G9J9M7"/>
<dbReference type="OrthoDB" id="9803397at2"/>
<organism evidence="9 10">
    <name type="scientific">Intestinibaculum porci</name>
    <dbReference type="NCBI Taxonomy" id="2487118"/>
    <lineage>
        <taxon>Bacteria</taxon>
        <taxon>Bacillati</taxon>
        <taxon>Bacillota</taxon>
        <taxon>Erysipelotrichia</taxon>
        <taxon>Erysipelotrichales</taxon>
        <taxon>Erysipelotrichaceae</taxon>
        <taxon>Intestinibaculum</taxon>
    </lineage>
</organism>
<keyword evidence="10" id="KW-1185">Reference proteome</keyword>